<dbReference type="InterPro" id="IPR050469">
    <property type="entry name" value="Diguanylate_Cyclase"/>
</dbReference>
<keyword evidence="4" id="KW-0472">Membrane</keyword>
<feature type="transmembrane region" description="Helical" evidence="4">
    <location>
        <begin position="65"/>
        <end position="83"/>
    </location>
</feature>
<proteinExistence type="predicted"/>
<dbReference type="SMART" id="SM00267">
    <property type="entry name" value="GGDEF"/>
    <property type="match status" value="1"/>
</dbReference>
<comment type="cofactor">
    <cofactor evidence="1">
        <name>Mg(2+)</name>
        <dbReference type="ChEBI" id="CHEBI:18420"/>
    </cofactor>
</comment>
<evidence type="ECO:0000256" key="3">
    <source>
        <dbReference type="ARBA" id="ARBA00034247"/>
    </source>
</evidence>
<dbReference type="InterPro" id="IPR029787">
    <property type="entry name" value="Nucleotide_cyclase"/>
</dbReference>
<name>A0A2N5Y5D4_9GAMM</name>
<dbReference type="Gene3D" id="3.30.70.270">
    <property type="match status" value="1"/>
</dbReference>
<feature type="transmembrane region" description="Helical" evidence="4">
    <location>
        <begin position="190"/>
        <end position="212"/>
    </location>
</feature>
<dbReference type="OrthoDB" id="9812260at2"/>
<keyword evidence="7" id="KW-1185">Reference proteome</keyword>
<reference evidence="7" key="1">
    <citation type="submission" date="2017-11" db="EMBL/GenBank/DDBJ databases">
        <title>The draft genome sequence of Chromatocurvus sp. F02.</title>
        <authorList>
            <person name="Du Z.-J."/>
            <person name="Chang Y.-Q."/>
        </authorList>
    </citation>
    <scope>NUCLEOTIDE SEQUENCE [LARGE SCALE GENOMIC DNA]</scope>
    <source>
        <strain evidence="7">F02</strain>
    </source>
</reference>
<feature type="transmembrane region" description="Helical" evidence="4">
    <location>
        <begin position="123"/>
        <end position="142"/>
    </location>
</feature>
<feature type="transmembrane region" description="Helical" evidence="4">
    <location>
        <begin position="95"/>
        <end position="117"/>
    </location>
</feature>
<dbReference type="PANTHER" id="PTHR45138">
    <property type="entry name" value="REGULATORY COMPONENTS OF SENSORY TRANSDUCTION SYSTEM"/>
    <property type="match status" value="1"/>
</dbReference>
<sequence length="395" mass="43554">MDFNAVLVLQLSLVVISGVFAGASYMAWRLFGRPRHALVWTVAYLLAMFQYFVNVVRAWFPVDEAYWLTANFASYVLVIAITWGHRERLGLETRWSQAFVVFMLLAVTQTIFTLLIPRMDLRVALGPAFVFVAMAHISWLLLRHGPQPLLPQRVAAGVHFLFGLAQGVAAAIALQFGAAPSEQVGALYNLVNFAFMPSFFVAIGVTIIFLLATDLATRLRLQATTDQLTDVANRRGFLIAAGVLLAGAQREGRPLTLVLADIDFFKRINDRYGHTIGDHVLAHFAETLRGCVRQQDTIGRIGGEEFAVIMGGASAVDARQMISRIRKAMLEQPLLEGQQRISITASFGIAEWQDDGSIEELMTRADAALYHAKDTGRDGFTVAADRNLPGMVSQP</sequence>
<accession>A0A2N5Y5D4</accession>
<evidence type="ECO:0000256" key="1">
    <source>
        <dbReference type="ARBA" id="ARBA00001946"/>
    </source>
</evidence>
<keyword evidence="4" id="KW-0812">Transmembrane</keyword>
<dbReference type="InterPro" id="IPR043128">
    <property type="entry name" value="Rev_trsase/Diguanyl_cyclase"/>
</dbReference>
<dbReference type="EMBL" id="PKLZ01000002">
    <property type="protein sequence ID" value="PLW83603.1"/>
    <property type="molecule type" value="Genomic_DNA"/>
</dbReference>
<dbReference type="PROSITE" id="PS50887">
    <property type="entry name" value="GGDEF"/>
    <property type="match status" value="1"/>
</dbReference>
<feature type="transmembrane region" description="Helical" evidence="4">
    <location>
        <begin position="154"/>
        <end position="178"/>
    </location>
</feature>
<comment type="caution">
    <text evidence="6">The sequence shown here is derived from an EMBL/GenBank/DDBJ whole genome shotgun (WGS) entry which is preliminary data.</text>
</comment>
<dbReference type="SUPFAM" id="SSF55073">
    <property type="entry name" value="Nucleotide cyclase"/>
    <property type="match status" value="1"/>
</dbReference>
<dbReference type="GO" id="GO:0052621">
    <property type="term" value="F:diguanylate cyclase activity"/>
    <property type="evidence" value="ECO:0007669"/>
    <property type="project" value="UniProtKB-EC"/>
</dbReference>
<feature type="transmembrane region" description="Helical" evidence="4">
    <location>
        <begin position="6"/>
        <end position="25"/>
    </location>
</feature>
<dbReference type="InterPro" id="IPR000160">
    <property type="entry name" value="GGDEF_dom"/>
</dbReference>
<evidence type="ECO:0000259" key="5">
    <source>
        <dbReference type="PROSITE" id="PS50887"/>
    </source>
</evidence>
<dbReference type="RefSeq" id="WP_101520284.1">
    <property type="nucleotide sequence ID" value="NZ_PKLZ01000002.1"/>
</dbReference>
<dbReference type="CDD" id="cd01949">
    <property type="entry name" value="GGDEF"/>
    <property type="match status" value="1"/>
</dbReference>
<evidence type="ECO:0000256" key="4">
    <source>
        <dbReference type="SAM" id="Phobius"/>
    </source>
</evidence>
<dbReference type="NCBIfam" id="TIGR00254">
    <property type="entry name" value="GGDEF"/>
    <property type="match status" value="1"/>
</dbReference>
<evidence type="ECO:0000313" key="7">
    <source>
        <dbReference type="Proteomes" id="UP000234845"/>
    </source>
</evidence>
<feature type="domain" description="GGDEF" evidence="5">
    <location>
        <begin position="253"/>
        <end position="385"/>
    </location>
</feature>
<organism evidence="6 7">
    <name type="scientific">Kineobactrum sediminis</name>
    <dbReference type="NCBI Taxonomy" id="1905677"/>
    <lineage>
        <taxon>Bacteria</taxon>
        <taxon>Pseudomonadati</taxon>
        <taxon>Pseudomonadota</taxon>
        <taxon>Gammaproteobacteria</taxon>
        <taxon>Cellvibrionales</taxon>
        <taxon>Halieaceae</taxon>
        <taxon>Kineobactrum</taxon>
    </lineage>
</organism>
<dbReference type="PANTHER" id="PTHR45138:SF9">
    <property type="entry name" value="DIGUANYLATE CYCLASE DGCM-RELATED"/>
    <property type="match status" value="1"/>
</dbReference>
<dbReference type="Pfam" id="PF00990">
    <property type="entry name" value="GGDEF"/>
    <property type="match status" value="1"/>
</dbReference>
<dbReference type="AlphaFoldDB" id="A0A2N5Y5D4"/>
<evidence type="ECO:0000256" key="2">
    <source>
        <dbReference type="ARBA" id="ARBA00012528"/>
    </source>
</evidence>
<protein>
    <recommendedName>
        <fullName evidence="2">diguanylate cyclase</fullName>
        <ecNumber evidence="2">2.7.7.65</ecNumber>
    </recommendedName>
</protein>
<evidence type="ECO:0000313" key="6">
    <source>
        <dbReference type="EMBL" id="PLW83603.1"/>
    </source>
</evidence>
<keyword evidence="4" id="KW-1133">Transmembrane helix</keyword>
<dbReference type="EC" id="2.7.7.65" evidence="2"/>
<comment type="catalytic activity">
    <reaction evidence="3">
        <text>2 GTP = 3',3'-c-di-GMP + 2 diphosphate</text>
        <dbReference type="Rhea" id="RHEA:24898"/>
        <dbReference type="ChEBI" id="CHEBI:33019"/>
        <dbReference type="ChEBI" id="CHEBI:37565"/>
        <dbReference type="ChEBI" id="CHEBI:58805"/>
        <dbReference type="EC" id="2.7.7.65"/>
    </reaction>
</comment>
<feature type="transmembrane region" description="Helical" evidence="4">
    <location>
        <begin position="37"/>
        <end position="53"/>
    </location>
</feature>
<dbReference type="Proteomes" id="UP000234845">
    <property type="component" value="Unassembled WGS sequence"/>
</dbReference>
<gene>
    <name evidence="6" type="ORF">CWI75_04430</name>
</gene>
<dbReference type="FunFam" id="3.30.70.270:FF:000001">
    <property type="entry name" value="Diguanylate cyclase domain protein"/>
    <property type="match status" value="1"/>
</dbReference>